<evidence type="ECO:0000313" key="3">
    <source>
        <dbReference type="EMBL" id="KAF4134372.1"/>
    </source>
</evidence>
<proteinExistence type="predicted"/>
<feature type="compositionally biased region" description="Low complexity" evidence="1">
    <location>
        <begin position="740"/>
        <end position="750"/>
    </location>
</feature>
<feature type="region of interest" description="Disordered" evidence="1">
    <location>
        <begin position="821"/>
        <end position="847"/>
    </location>
</feature>
<feature type="compositionally biased region" description="Polar residues" evidence="1">
    <location>
        <begin position="726"/>
        <end position="739"/>
    </location>
</feature>
<organism evidence="3 4">
    <name type="scientific">Phytophthora infestans</name>
    <name type="common">Potato late blight agent</name>
    <name type="synonym">Botrytis infestans</name>
    <dbReference type="NCBI Taxonomy" id="4787"/>
    <lineage>
        <taxon>Eukaryota</taxon>
        <taxon>Sar</taxon>
        <taxon>Stramenopiles</taxon>
        <taxon>Oomycota</taxon>
        <taxon>Peronosporomycetes</taxon>
        <taxon>Peronosporales</taxon>
        <taxon>Peronosporaceae</taxon>
        <taxon>Phytophthora</taxon>
    </lineage>
</organism>
<feature type="compositionally biased region" description="Basic residues" evidence="1">
    <location>
        <begin position="218"/>
        <end position="235"/>
    </location>
</feature>
<dbReference type="InterPro" id="IPR018490">
    <property type="entry name" value="cNMP-bd_dom_sf"/>
</dbReference>
<feature type="compositionally biased region" description="Polar residues" evidence="1">
    <location>
        <begin position="677"/>
        <end position="687"/>
    </location>
</feature>
<feature type="compositionally biased region" description="Polar residues" evidence="1">
    <location>
        <begin position="778"/>
        <end position="796"/>
    </location>
</feature>
<dbReference type="PANTHER" id="PTHR16078:SF1">
    <property type="entry name" value="COILED-COIL DOMAIN-CONTAINING PROTEIN 87"/>
    <property type="match status" value="1"/>
</dbReference>
<gene>
    <name evidence="3" type="ORF">GN958_ATG16504</name>
</gene>
<comment type="caution">
    <text evidence="3">The sequence shown here is derived from an EMBL/GenBank/DDBJ whole genome shotgun (WGS) entry which is preliminary data.</text>
</comment>
<dbReference type="SUPFAM" id="SSF51206">
    <property type="entry name" value="cAMP-binding domain-like"/>
    <property type="match status" value="1"/>
</dbReference>
<feature type="compositionally biased region" description="Low complexity" evidence="1">
    <location>
        <begin position="693"/>
        <end position="716"/>
    </location>
</feature>
<evidence type="ECO:0000313" key="4">
    <source>
        <dbReference type="Proteomes" id="UP000704712"/>
    </source>
</evidence>
<feature type="region of interest" description="Disordered" evidence="1">
    <location>
        <begin position="676"/>
        <end position="798"/>
    </location>
</feature>
<dbReference type="PROSITE" id="PS50042">
    <property type="entry name" value="CNMP_BINDING_3"/>
    <property type="match status" value="1"/>
</dbReference>
<sequence>METAAAFNFSESDRAEYAGRKASLALQRALNVSKAGAPNVQDQRKCDHELLPTELPASIRDKVARILQERSGKEKIPDEDVDPKAPWHQQLEQHVVRLMQRLRSQPLQFRQLLVMAASEPSADCVSNTNVSRSFVDARKAYRRVRRAATALGEETFYMVRGFVRRSEANGVLPQDAQAVRLASLYKLELRRHVTISAVMECIHQADSGTNVTSDKVHKSNRPSHKQSFFRRHTRSARVISSSSSDLDSAVNPRATSAPAGTAGRSGQNIDTESSDKVKSVHAFKLQALERLLAKSWQGSKAASIVSLQPVSVSSISLSDETLSHIQERVTAFLYHQSRENYPLWEEPPLSREETARHLRTFVSTLLTTPLLQGLTIDQLLEVARAARWLHLAPGDTLCVRNTEMDTFIIVMDGSLEYRIDTELNSASVGPVMTVTAPACLGEIAMVRNTERWSRTLVAQDTTGVKVLTLPKLTFETLLHRFFNGGKVVSASTTSLLQPRRPSSSPAVIAKRLTRSVRNSLSGRRPSTAAPFAAMEANITRWHEVRDEKLRDYRAGLEAEQRAAALEALQRAIDEISSASSEEDDVELLQYTASLRSPRKQLWSRHEHYPTYDPTSDEMEHSTGHDSSNEPQDDSSPPQTNEGRVPIESSTKTADQLREYYRSLSARRSVMKARIASSIPSDQMVQQSPERKPTCSNESTNTTSEAATTTTSESTWWPKEEEKELNNAGTDSVAGSPSRGQLQSASLSSQLDTRSAAPSPSKEVPALMSPSKSPPKSSTINSPVRKSKTKTSNQSVSNKDDDFVTLISKMEDIVPETNEIHSFNESDEDPSSSSLSKNQVEDDRAAAVTRARRSALNTLLIRQSTATMAKHSKLLDKETAQQVLIQKHFADTSAAPSAGSRPQSGRPRSGNRLESGTTELNQSHSSAPLPLRADLQQRMDSVLNELLLPPKAKLDLVLKYTHADHFDQFPTAVQLWERVQTAIVKRERMMKSLWDFEMLASDPRRHFRSISTHRLREEKQRDALFYKLNQVSNVCLVAMDELWRFCGDIVCLGERSYREKMKIDYTELLYEVEQERLRIIYNGVRPHVAPAIDENSENSRDEDEKLSGRTLIKVRVPSAVAAPRGFVPHRPLYTKDGSCLKISANYVLEDEAVNIYDNQEQDRTNKDVLNPKFAVNGANADPSSVRFSLATPRESIFVEVEQDATTPEQEDHRRASRVTVQVQQQRKAELLALSRHLEQQRESQSKDTVQAIRPPEITYVAPAEDAKKAAARMMQQEERESLREMFQQFMKRSKI</sequence>
<feature type="compositionally biased region" description="Basic and acidic residues" evidence="1">
    <location>
        <begin position="617"/>
        <end position="627"/>
    </location>
</feature>
<feature type="region of interest" description="Disordered" evidence="1">
    <location>
        <begin position="889"/>
        <end position="927"/>
    </location>
</feature>
<evidence type="ECO:0000256" key="1">
    <source>
        <dbReference type="SAM" id="MobiDB-lite"/>
    </source>
</evidence>
<dbReference type="InterPro" id="IPR037383">
    <property type="entry name" value="CCDC87"/>
</dbReference>
<dbReference type="InterPro" id="IPR014710">
    <property type="entry name" value="RmlC-like_jellyroll"/>
</dbReference>
<dbReference type="Gene3D" id="2.60.120.10">
    <property type="entry name" value="Jelly Rolls"/>
    <property type="match status" value="1"/>
</dbReference>
<dbReference type="CDD" id="cd00038">
    <property type="entry name" value="CAP_ED"/>
    <property type="match status" value="1"/>
</dbReference>
<dbReference type="InterPro" id="IPR000595">
    <property type="entry name" value="cNMP-bd_dom"/>
</dbReference>
<name>A0A8S9U3Z8_PHYIN</name>
<feature type="compositionally biased region" description="Polar residues" evidence="1">
    <location>
        <begin position="911"/>
        <end position="925"/>
    </location>
</feature>
<feature type="domain" description="Cyclic nucleotide-binding" evidence="2">
    <location>
        <begin position="370"/>
        <end position="478"/>
    </location>
</feature>
<evidence type="ECO:0000259" key="2">
    <source>
        <dbReference type="PROSITE" id="PS50042"/>
    </source>
</evidence>
<feature type="compositionally biased region" description="Low complexity" evidence="1">
    <location>
        <begin position="236"/>
        <end position="250"/>
    </location>
</feature>
<feature type="region of interest" description="Disordered" evidence="1">
    <location>
        <begin position="208"/>
        <end position="273"/>
    </location>
</feature>
<reference evidence="3" key="1">
    <citation type="submission" date="2020-03" db="EMBL/GenBank/DDBJ databases">
        <title>Hybrid Assembly of Korean Phytophthora infestans isolates.</title>
        <authorList>
            <person name="Prokchorchik M."/>
            <person name="Lee Y."/>
            <person name="Seo J."/>
            <person name="Cho J.-H."/>
            <person name="Park Y.-E."/>
            <person name="Jang D.-C."/>
            <person name="Im J.-S."/>
            <person name="Choi J.-G."/>
            <person name="Park H.-J."/>
            <person name="Lee G.-B."/>
            <person name="Lee Y.-G."/>
            <person name="Hong S.-Y."/>
            <person name="Cho K."/>
            <person name="Sohn K.H."/>
        </authorList>
    </citation>
    <scope>NUCLEOTIDE SEQUENCE</scope>
    <source>
        <strain evidence="3">KR_2_A2</strain>
    </source>
</reference>
<dbReference type="SMART" id="SM00100">
    <property type="entry name" value="cNMP"/>
    <property type="match status" value="1"/>
</dbReference>
<feature type="region of interest" description="Disordered" evidence="1">
    <location>
        <begin position="598"/>
        <end position="653"/>
    </location>
</feature>
<feature type="compositionally biased region" description="Polar residues" evidence="1">
    <location>
        <begin position="628"/>
        <end position="653"/>
    </location>
</feature>
<dbReference type="Proteomes" id="UP000704712">
    <property type="component" value="Unassembled WGS sequence"/>
</dbReference>
<feature type="compositionally biased region" description="Low complexity" evidence="1">
    <location>
        <begin position="768"/>
        <end position="777"/>
    </location>
</feature>
<dbReference type="EMBL" id="JAACNO010002301">
    <property type="protein sequence ID" value="KAF4134372.1"/>
    <property type="molecule type" value="Genomic_DNA"/>
</dbReference>
<protein>
    <submittedName>
        <fullName evidence="3">Cyclic nucleotide-binding domain</fullName>
    </submittedName>
</protein>
<dbReference type="PANTHER" id="PTHR16078">
    <property type="entry name" value="COILED-COIL DOMAIN-CONTAINING PROTEIN 87"/>
    <property type="match status" value="1"/>
</dbReference>
<accession>A0A8S9U3Z8</accession>